<dbReference type="EMBL" id="JAQNVG010000056">
    <property type="protein sequence ID" value="MDC2238671.1"/>
    <property type="molecule type" value="Genomic_DNA"/>
</dbReference>
<dbReference type="Proteomes" id="UP001217776">
    <property type="component" value="Unassembled WGS sequence"/>
</dbReference>
<protein>
    <submittedName>
        <fullName evidence="4">DUF975 family protein</fullName>
    </submittedName>
</protein>
<evidence type="ECO:0000313" key="3">
    <source>
        <dbReference type="EMBL" id="KAB4488094.1"/>
    </source>
</evidence>
<keyword evidence="1" id="KW-0812">Transmembrane</keyword>
<dbReference type="EMBL" id="QSJP01000039">
    <property type="protein sequence ID" value="RHD80244.1"/>
    <property type="molecule type" value="Genomic_DNA"/>
</dbReference>
<dbReference type="AlphaFoldDB" id="A0A0P0F0L0"/>
<dbReference type="Proteomes" id="UP001162960">
    <property type="component" value="Chromosome"/>
</dbReference>
<accession>A0A0P0F0L0</accession>
<dbReference type="EMBL" id="WCRY01000001">
    <property type="protein sequence ID" value="KAB4488094.1"/>
    <property type="molecule type" value="Genomic_DNA"/>
</dbReference>
<keyword evidence="1" id="KW-1133">Transmembrane helix</keyword>
<dbReference type="Pfam" id="PF06161">
    <property type="entry name" value="DUF975"/>
    <property type="match status" value="1"/>
</dbReference>
<dbReference type="OMA" id="NIVMYSV"/>
<dbReference type="PANTHER" id="PTHR40076:SF1">
    <property type="entry name" value="MEMBRANE PROTEIN"/>
    <property type="match status" value="1"/>
</dbReference>
<evidence type="ECO:0000313" key="6">
    <source>
        <dbReference type="EMBL" id="RHD80244.1"/>
    </source>
</evidence>
<dbReference type="Proteomes" id="UP000284785">
    <property type="component" value="Unassembled WGS sequence"/>
</dbReference>
<dbReference type="InterPro" id="IPR010380">
    <property type="entry name" value="DUF975"/>
</dbReference>
<dbReference type="EMBL" id="JAGZEE010000003">
    <property type="protein sequence ID" value="MBS5409705.1"/>
    <property type="molecule type" value="Genomic_DNA"/>
</dbReference>
<dbReference type="Proteomes" id="UP000436858">
    <property type="component" value="Unassembled WGS sequence"/>
</dbReference>
<feature type="transmembrane region" description="Helical" evidence="1">
    <location>
        <begin position="43"/>
        <end position="67"/>
    </location>
</feature>
<evidence type="ECO:0000313" key="5">
    <source>
        <dbReference type="EMBL" id="MDC2238671.1"/>
    </source>
</evidence>
<evidence type="ECO:0000313" key="11">
    <source>
        <dbReference type="Proteomes" id="UP000782901"/>
    </source>
</evidence>
<feature type="transmembrane region" description="Helical" evidence="1">
    <location>
        <begin position="20"/>
        <end position="37"/>
    </location>
</feature>
<dbReference type="KEGG" id="btho:Btheta7330_00485"/>
<organism evidence="4 11">
    <name type="scientific">Bacteroides thetaiotaomicron</name>
    <dbReference type="NCBI Taxonomy" id="818"/>
    <lineage>
        <taxon>Bacteria</taxon>
        <taxon>Pseudomonadati</taxon>
        <taxon>Bacteroidota</taxon>
        <taxon>Bacteroidia</taxon>
        <taxon>Bacteroidales</taxon>
        <taxon>Bacteroidaceae</taxon>
        <taxon>Bacteroides</taxon>
    </lineage>
</organism>
<keyword evidence="1" id="KW-0472">Membrane</keyword>
<evidence type="ECO:0000313" key="2">
    <source>
        <dbReference type="EMBL" id="KAB4306584.1"/>
    </source>
</evidence>
<dbReference type="Proteomes" id="UP000782901">
    <property type="component" value="Unassembled WGS sequence"/>
</dbReference>
<evidence type="ECO:0000313" key="7">
    <source>
        <dbReference type="EMBL" id="UYU91003.1"/>
    </source>
</evidence>
<feature type="transmembrane region" description="Helical" evidence="1">
    <location>
        <begin position="150"/>
        <end position="175"/>
    </location>
</feature>
<dbReference type="Proteomes" id="UP000440614">
    <property type="component" value="Unassembled WGS sequence"/>
</dbReference>
<evidence type="ECO:0000313" key="10">
    <source>
        <dbReference type="Proteomes" id="UP000440614"/>
    </source>
</evidence>
<dbReference type="RefSeq" id="WP_008760815.1">
    <property type="nucleotide sequence ID" value="NZ_BAABXH010000002.1"/>
</dbReference>
<reference evidence="9 10" key="2">
    <citation type="journal article" date="2019" name="Nat. Med.">
        <title>A library of human gut bacterial isolates paired with longitudinal multiomics data enables mechanistic microbiome research.</title>
        <authorList>
            <person name="Poyet M."/>
            <person name="Groussin M."/>
            <person name="Gibbons S.M."/>
            <person name="Avila-Pacheco J."/>
            <person name="Jiang X."/>
            <person name="Kearney S.M."/>
            <person name="Perrotta A.R."/>
            <person name="Berdy B."/>
            <person name="Zhao S."/>
            <person name="Lieberman T.D."/>
            <person name="Swanson P.K."/>
            <person name="Smith M."/>
            <person name="Roesemann S."/>
            <person name="Alexander J.E."/>
            <person name="Rich S.A."/>
            <person name="Livny J."/>
            <person name="Vlamakis H."/>
            <person name="Clish C."/>
            <person name="Bullock K."/>
            <person name="Deik A."/>
            <person name="Scott J."/>
            <person name="Pierce K.A."/>
            <person name="Xavier R.J."/>
            <person name="Alm E.J."/>
        </authorList>
    </citation>
    <scope>NUCLEOTIDE SEQUENCE [LARGE SCALE GENOMIC DNA]</scope>
    <source>
        <strain evidence="3 9">BIOML-A162</strain>
        <strain evidence="2 10">BIOML-A188</strain>
    </source>
</reference>
<evidence type="ECO:0000313" key="4">
    <source>
        <dbReference type="EMBL" id="MBS5409705.1"/>
    </source>
</evidence>
<accession>C6IM06</accession>
<dbReference type="EMBL" id="WCSY01000028">
    <property type="protein sequence ID" value="KAB4306584.1"/>
    <property type="molecule type" value="Genomic_DNA"/>
</dbReference>
<evidence type="ECO:0000313" key="8">
    <source>
        <dbReference type="Proteomes" id="UP000284785"/>
    </source>
</evidence>
<proteinExistence type="predicted"/>
<reference evidence="5" key="5">
    <citation type="submission" date="2022-10" db="EMBL/GenBank/DDBJ databases">
        <title>Human gut microbiome strain richness.</title>
        <authorList>
            <person name="Chen-Liaw A."/>
        </authorList>
    </citation>
    <scope>NUCLEOTIDE SEQUENCE</scope>
    <source>
        <strain evidence="5">1001283st1_A3_1001283B150304_161114</strain>
    </source>
</reference>
<dbReference type="EMBL" id="CP083685">
    <property type="protein sequence ID" value="UYU91003.1"/>
    <property type="molecule type" value="Genomic_DNA"/>
</dbReference>
<dbReference type="GeneID" id="60925066"/>
<reference evidence="6 8" key="1">
    <citation type="submission" date="2018-08" db="EMBL/GenBank/DDBJ databases">
        <title>A genome reference for cultivated species of the human gut microbiota.</title>
        <authorList>
            <person name="Zou Y."/>
            <person name="Xue W."/>
            <person name="Luo G."/>
        </authorList>
    </citation>
    <scope>NUCLEOTIDE SEQUENCE [LARGE SCALE GENOMIC DNA]</scope>
    <source>
        <strain evidence="6 8">AM30-26</strain>
    </source>
</reference>
<gene>
    <name evidence="6" type="ORF">DW780_26325</name>
    <name evidence="3" type="ORF">GAN91_01465</name>
    <name evidence="2" type="ORF">GAO51_23180</name>
    <name evidence="4" type="ORF">KHY35_03155</name>
    <name evidence="7" type="ORF">KQP74_24295</name>
    <name evidence="5" type="ORF">PO127_23270</name>
</gene>
<evidence type="ECO:0000256" key="1">
    <source>
        <dbReference type="SAM" id="Phobius"/>
    </source>
</evidence>
<feature type="transmembrane region" description="Helical" evidence="1">
    <location>
        <begin position="93"/>
        <end position="112"/>
    </location>
</feature>
<sequence length="207" mass="22918">MLKQNSELRAQAREALRGKWPMAAVAALIYSAIAGGLSSIPFIGWIGSLLVGLPVAYGFAILMLAVFRGAEEVDLGVLFAGFQEYSRILTTKLLQAVYTFLWSLLLLIPGIIKHYSYAMTDYILKDEPELCNNAAIERSMAMMEGNKMKLFLLDLSFIGWAILCLFTFGIGFFVLQPYVQVSHAAFYEDLKAQQGGININVEVTVES</sequence>
<evidence type="ECO:0000313" key="9">
    <source>
        <dbReference type="Proteomes" id="UP000436858"/>
    </source>
</evidence>
<reference evidence="7" key="4">
    <citation type="submission" date="2021-06" db="EMBL/GenBank/DDBJ databases">
        <title>Interrogation of the integrated mobile genetic elements in gut-associated Bacteroides with a consensus prediction approach.</title>
        <authorList>
            <person name="Campbell D.E."/>
            <person name="Leigh J.R."/>
            <person name="Kim T."/>
            <person name="England W."/>
            <person name="Whitaker R.J."/>
            <person name="Degnan P.H."/>
        </authorList>
    </citation>
    <scope>NUCLEOTIDE SEQUENCE</scope>
    <source>
        <strain evidence="7">VPI-3443</strain>
    </source>
</reference>
<reference evidence="4" key="3">
    <citation type="submission" date="2021-02" db="EMBL/GenBank/DDBJ databases">
        <title>Infant gut strain persistence is associated with maternal origin, phylogeny, and functional potential including surface adhesion and iron acquisition.</title>
        <authorList>
            <person name="Lou Y.C."/>
        </authorList>
    </citation>
    <scope>NUCLEOTIDE SEQUENCE</scope>
    <source>
        <strain evidence="4">L3_082_243G1_dasL3_082_243G1_maxbin2.maxbin.015s ta_sub</strain>
    </source>
</reference>
<name>A0A0P0F0L0_BACT4</name>
<dbReference type="PANTHER" id="PTHR40076">
    <property type="entry name" value="MEMBRANE PROTEIN-RELATED"/>
    <property type="match status" value="1"/>
</dbReference>